<sequence>MNHLDRETEMISGMIRRNQEIINECRGRGNRLADAVERDGGEDRFSVHSADEMLYRAIELGAFNIILRVELDRRRSSSVE</sequence>
<evidence type="ECO:0000313" key="1">
    <source>
        <dbReference type="EMBL" id="KKW33060.1"/>
    </source>
</evidence>
<dbReference type="Proteomes" id="UP000034054">
    <property type="component" value="Unassembled WGS sequence"/>
</dbReference>
<comment type="caution">
    <text evidence="1">The sequence shown here is derived from an EMBL/GenBank/DDBJ whole genome shotgun (WGS) entry which is preliminary data.</text>
</comment>
<accession>A0A0G1XQA4</accession>
<proteinExistence type="predicted"/>
<name>A0A0G1XQA4_9BACT</name>
<dbReference type="AlphaFoldDB" id="A0A0G1XQA4"/>
<protein>
    <submittedName>
        <fullName evidence="1">Uncharacterized protein</fullName>
    </submittedName>
</protein>
<organism evidence="1 2">
    <name type="scientific">Candidatus Uhrbacteria bacterium GW2011_GWA2_52_8d</name>
    <dbReference type="NCBI Taxonomy" id="1618979"/>
    <lineage>
        <taxon>Bacteria</taxon>
        <taxon>Candidatus Uhriibacteriota</taxon>
    </lineage>
</organism>
<dbReference type="EMBL" id="LCRH01000010">
    <property type="protein sequence ID" value="KKW33060.1"/>
    <property type="molecule type" value="Genomic_DNA"/>
</dbReference>
<gene>
    <name evidence="1" type="ORF">UY76_C0010G0017</name>
</gene>
<evidence type="ECO:0000313" key="2">
    <source>
        <dbReference type="Proteomes" id="UP000034054"/>
    </source>
</evidence>
<reference evidence="1 2" key="1">
    <citation type="journal article" date="2015" name="Nature">
        <title>rRNA introns, odd ribosomes, and small enigmatic genomes across a large radiation of phyla.</title>
        <authorList>
            <person name="Brown C.T."/>
            <person name="Hug L.A."/>
            <person name="Thomas B.C."/>
            <person name="Sharon I."/>
            <person name="Castelle C.J."/>
            <person name="Singh A."/>
            <person name="Wilkins M.J."/>
            <person name="Williams K.H."/>
            <person name="Banfield J.F."/>
        </authorList>
    </citation>
    <scope>NUCLEOTIDE SEQUENCE [LARGE SCALE GENOMIC DNA]</scope>
</reference>